<dbReference type="Pfam" id="PF10118">
    <property type="entry name" value="Metal_hydrol"/>
    <property type="match status" value="1"/>
</dbReference>
<keyword evidence="1" id="KW-0472">Membrane</keyword>
<keyword evidence="1" id="KW-1133">Transmembrane helix</keyword>
<dbReference type="InterPro" id="IPR016516">
    <property type="entry name" value="UCP07580"/>
</dbReference>
<sequence>MSMAGKPVPHRDVRTRRIRFAYPSGSLDRHYVKGDLVMSHIVAVLSAMFPEGEDFFVRSVRDQAGKITDPALKKQVAGFIGQEVTHGREHRALNERLQQMGYPTRRVDWHTRVALRRAERLLNPMTCLAITAALEHYTAALAETLLSDERAQELLGTTEVREMLLWHAVEESEHKSVAFDVYRMAGGTERRRIWTMRAVNVAFLFGVVLHTILSLLADRAAYNPRRLFRSIAALRHSPFLTSAVVRRIRAYTKPGFHPDDDDNTALLERWTAELFGEGGRLVDHLR</sequence>
<proteinExistence type="predicted"/>
<feature type="transmembrane region" description="Helical" evidence="1">
    <location>
        <begin position="198"/>
        <end position="217"/>
    </location>
</feature>
<evidence type="ECO:0008006" key="4">
    <source>
        <dbReference type="Google" id="ProtNLM"/>
    </source>
</evidence>
<gene>
    <name evidence="2" type="ORF">GCM10010171_61890</name>
</gene>
<dbReference type="AlphaFoldDB" id="A0A918GUB6"/>
<name>A0A918GUB6_9PSEU</name>
<reference evidence="2" key="1">
    <citation type="journal article" date="2014" name="Int. J. Syst. Evol. Microbiol.">
        <title>Complete genome sequence of Corynebacterium casei LMG S-19264T (=DSM 44701T), isolated from a smear-ripened cheese.</title>
        <authorList>
            <consortium name="US DOE Joint Genome Institute (JGI-PGF)"/>
            <person name="Walter F."/>
            <person name="Albersmeier A."/>
            <person name="Kalinowski J."/>
            <person name="Ruckert C."/>
        </authorList>
    </citation>
    <scope>NUCLEOTIDE SEQUENCE</scope>
    <source>
        <strain evidence="2">JCM 3276</strain>
    </source>
</reference>
<keyword evidence="1" id="KW-0812">Transmembrane</keyword>
<dbReference type="RefSeq" id="WP_229787759.1">
    <property type="nucleotide sequence ID" value="NZ_BMRB01000010.1"/>
</dbReference>
<dbReference type="EMBL" id="BMRB01000010">
    <property type="protein sequence ID" value="GGS58543.1"/>
    <property type="molecule type" value="Genomic_DNA"/>
</dbReference>
<organism evidence="2 3">
    <name type="scientific">Actinokineospora fastidiosa</name>
    <dbReference type="NCBI Taxonomy" id="1816"/>
    <lineage>
        <taxon>Bacteria</taxon>
        <taxon>Bacillati</taxon>
        <taxon>Actinomycetota</taxon>
        <taxon>Actinomycetes</taxon>
        <taxon>Pseudonocardiales</taxon>
        <taxon>Pseudonocardiaceae</taxon>
        <taxon>Actinokineospora</taxon>
    </lineage>
</organism>
<evidence type="ECO:0000313" key="3">
    <source>
        <dbReference type="Proteomes" id="UP000660680"/>
    </source>
</evidence>
<accession>A0A918GUB6</accession>
<dbReference type="PIRSF" id="PIRSF007580">
    <property type="entry name" value="UCP07580"/>
    <property type="match status" value="1"/>
</dbReference>
<comment type="caution">
    <text evidence="2">The sequence shown here is derived from an EMBL/GenBank/DDBJ whole genome shotgun (WGS) entry which is preliminary data.</text>
</comment>
<reference evidence="2" key="2">
    <citation type="submission" date="2020-09" db="EMBL/GenBank/DDBJ databases">
        <authorList>
            <person name="Sun Q."/>
            <person name="Ohkuma M."/>
        </authorList>
    </citation>
    <scope>NUCLEOTIDE SEQUENCE</scope>
    <source>
        <strain evidence="2">JCM 3276</strain>
    </source>
</reference>
<dbReference type="Proteomes" id="UP000660680">
    <property type="component" value="Unassembled WGS sequence"/>
</dbReference>
<protein>
    <recommendedName>
        <fullName evidence="4">Metal-dependent hydrolase</fullName>
    </recommendedName>
</protein>
<keyword evidence="3" id="KW-1185">Reference proteome</keyword>
<dbReference type="PANTHER" id="PTHR39456">
    <property type="entry name" value="METAL-DEPENDENT HYDROLASE"/>
    <property type="match status" value="1"/>
</dbReference>
<evidence type="ECO:0000313" key="2">
    <source>
        <dbReference type="EMBL" id="GGS58543.1"/>
    </source>
</evidence>
<dbReference type="PANTHER" id="PTHR39456:SF1">
    <property type="entry name" value="METAL-DEPENDENT HYDROLASE"/>
    <property type="match status" value="1"/>
</dbReference>
<evidence type="ECO:0000256" key="1">
    <source>
        <dbReference type="SAM" id="Phobius"/>
    </source>
</evidence>